<evidence type="ECO:0000256" key="2">
    <source>
        <dbReference type="ARBA" id="ARBA00022448"/>
    </source>
</evidence>
<comment type="similarity">
    <text evidence="7">Belongs to the binding-protein-dependent transport system permease family.</text>
</comment>
<keyword evidence="10" id="KW-1185">Reference proteome</keyword>
<evidence type="ECO:0000256" key="1">
    <source>
        <dbReference type="ARBA" id="ARBA00004651"/>
    </source>
</evidence>
<dbReference type="PANTHER" id="PTHR43744:SF12">
    <property type="entry name" value="ABC TRANSPORTER PERMEASE PROTEIN MG189-RELATED"/>
    <property type="match status" value="1"/>
</dbReference>
<sequence length="292" mass="31705">MSATVNTTAGAAALRRRRGPREGRSWVAYLVAIVVIGITVVPLLFVVLGGFRTNAELNSDPAALIPHHWVWSNYTSVLTNAQFWRNIYNSLLIAVVATAVAVGVGSMAAYALSRYNFRGSEAFYGFFVIGLLFPIGVAALPLFLLLHDLHMLEHWWGVAIPEAAFSLPATIVILRPFMRAVPGEIEDAAMIDGTSRLGFFWRILLPLSRPALITVAILAFVTSWNAYLLPLLAFNDQSNFTLPLGVANFQTQYTQDTAKILAFTGLSMVPALAFLAVAERRIVGGLTGAVKG</sequence>
<organism evidence="9 10">
    <name type="scientific">Actinocrinis puniceicyclus</name>
    <dbReference type="NCBI Taxonomy" id="977794"/>
    <lineage>
        <taxon>Bacteria</taxon>
        <taxon>Bacillati</taxon>
        <taxon>Actinomycetota</taxon>
        <taxon>Actinomycetes</taxon>
        <taxon>Catenulisporales</taxon>
        <taxon>Actinospicaceae</taxon>
        <taxon>Actinocrinis</taxon>
    </lineage>
</organism>
<dbReference type="PROSITE" id="PS50928">
    <property type="entry name" value="ABC_TM1"/>
    <property type="match status" value="1"/>
</dbReference>
<evidence type="ECO:0000313" key="10">
    <source>
        <dbReference type="Proteomes" id="UP000677913"/>
    </source>
</evidence>
<dbReference type="InterPro" id="IPR000515">
    <property type="entry name" value="MetI-like"/>
</dbReference>
<dbReference type="GO" id="GO:0055085">
    <property type="term" value="P:transmembrane transport"/>
    <property type="evidence" value="ECO:0007669"/>
    <property type="project" value="InterPro"/>
</dbReference>
<feature type="transmembrane region" description="Helical" evidence="7">
    <location>
        <begin position="260"/>
        <end position="278"/>
    </location>
</feature>
<keyword evidence="5 7" id="KW-1133">Transmembrane helix</keyword>
<dbReference type="AlphaFoldDB" id="A0A8J8BCR2"/>
<protein>
    <submittedName>
        <fullName evidence="9">Carbohydrate ABC transporter permease</fullName>
    </submittedName>
</protein>
<evidence type="ECO:0000259" key="8">
    <source>
        <dbReference type="PROSITE" id="PS50928"/>
    </source>
</evidence>
<keyword evidence="2 7" id="KW-0813">Transport</keyword>
<comment type="subcellular location">
    <subcellularLocation>
        <location evidence="1 7">Cell membrane</location>
        <topology evidence="1 7">Multi-pass membrane protein</topology>
    </subcellularLocation>
</comment>
<keyword evidence="6 7" id="KW-0472">Membrane</keyword>
<dbReference type="CDD" id="cd06261">
    <property type="entry name" value="TM_PBP2"/>
    <property type="match status" value="1"/>
</dbReference>
<dbReference type="SUPFAM" id="SSF161098">
    <property type="entry name" value="MetI-like"/>
    <property type="match status" value="1"/>
</dbReference>
<gene>
    <name evidence="9" type="ORF">KGA66_10015</name>
</gene>
<dbReference type="RefSeq" id="WP_211467030.1">
    <property type="nucleotide sequence ID" value="NZ_JAGSXH010000025.1"/>
</dbReference>
<dbReference type="Pfam" id="PF00528">
    <property type="entry name" value="BPD_transp_1"/>
    <property type="match status" value="1"/>
</dbReference>
<dbReference type="Gene3D" id="1.10.3720.10">
    <property type="entry name" value="MetI-like"/>
    <property type="match status" value="1"/>
</dbReference>
<dbReference type="EMBL" id="JAGSXH010000025">
    <property type="protein sequence ID" value="MBS2963381.1"/>
    <property type="molecule type" value="Genomic_DNA"/>
</dbReference>
<dbReference type="InterPro" id="IPR035906">
    <property type="entry name" value="MetI-like_sf"/>
</dbReference>
<dbReference type="Proteomes" id="UP000677913">
    <property type="component" value="Unassembled WGS sequence"/>
</dbReference>
<name>A0A8J8BCR2_9ACTN</name>
<keyword evidence="3" id="KW-1003">Cell membrane</keyword>
<evidence type="ECO:0000256" key="6">
    <source>
        <dbReference type="ARBA" id="ARBA00023136"/>
    </source>
</evidence>
<evidence type="ECO:0000313" key="9">
    <source>
        <dbReference type="EMBL" id="MBS2963381.1"/>
    </source>
</evidence>
<comment type="caution">
    <text evidence="9">The sequence shown here is derived from an EMBL/GenBank/DDBJ whole genome shotgun (WGS) entry which is preliminary data.</text>
</comment>
<feature type="transmembrane region" description="Helical" evidence="7">
    <location>
        <begin position="26"/>
        <end position="51"/>
    </location>
</feature>
<feature type="transmembrane region" description="Helical" evidence="7">
    <location>
        <begin position="87"/>
        <end position="110"/>
    </location>
</feature>
<reference evidence="9" key="1">
    <citation type="submission" date="2021-04" db="EMBL/GenBank/DDBJ databases">
        <title>Genome based classification of Actinospica acidithermotolerans sp. nov., an actinobacterium isolated from an Indonesian hot spring.</title>
        <authorList>
            <person name="Kusuma A.B."/>
            <person name="Putra K.E."/>
            <person name="Nafisah S."/>
            <person name="Loh J."/>
            <person name="Nouioui I."/>
            <person name="Goodfellow M."/>
        </authorList>
    </citation>
    <scope>NUCLEOTIDE SEQUENCE</scope>
    <source>
        <strain evidence="9">DSM 45618</strain>
    </source>
</reference>
<feature type="domain" description="ABC transmembrane type-1" evidence="8">
    <location>
        <begin position="87"/>
        <end position="278"/>
    </location>
</feature>
<dbReference type="PANTHER" id="PTHR43744">
    <property type="entry name" value="ABC TRANSPORTER PERMEASE PROTEIN MG189-RELATED-RELATED"/>
    <property type="match status" value="1"/>
</dbReference>
<dbReference type="GO" id="GO:0005886">
    <property type="term" value="C:plasma membrane"/>
    <property type="evidence" value="ECO:0007669"/>
    <property type="project" value="UniProtKB-SubCell"/>
</dbReference>
<feature type="transmembrane region" description="Helical" evidence="7">
    <location>
        <begin position="122"/>
        <end position="143"/>
    </location>
</feature>
<evidence type="ECO:0000256" key="7">
    <source>
        <dbReference type="RuleBase" id="RU363032"/>
    </source>
</evidence>
<evidence type="ECO:0000256" key="4">
    <source>
        <dbReference type="ARBA" id="ARBA00022692"/>
    </source>
</evidence>
<accession>A0A8J8BCR2</accession>
<evidence type="ECO:0000256" key="5">
    <source>
        <dbReference type="ARBA" id="ARBA00022989"/>
    </source>
</evidence>
<evidence type="ECO:0000256" key="3">
    <source>
        <dbReference type="ARBA" id="ARBA00022475"/>
    </source>
</evidence>
<keyword evidence="4 7" id="KW-0812">Transmembrane</keyword>
<feature type="transmembrane region" description="Helical" evidence="7">
    <location>
        <begin position="155"/>
        <end position="174"/>
    </location>
</feature>
<proteinExistence type="inferred from homology"/>